<feature type="region of interest" description="Disordered" evidence="1">
    <location>
        <begin position="1"/>
        <end position="99"/>
    </location>
</feature>
<dbReference type="GO" id="GO:0000725">
    <property type="term" value="P:recombinational repair"/>
    <property type="evidence" value="ECO:0007669"/>
    <property type="project" value="InterPro"/>
</dbReference>
<evidence type="ECO:0000313" key="3">
    <source>
        <dbReference type="EMBL" id="GER43746.1"/>
    </source>
</evidence>
<dbReference type="InterPro" id="IPR028045">
    <property type="entry name" value="HROB"/>
</dbReference>
<feature type="domain" description="Homologous recombination OB-fold protein OB-fold" evidence="2">
    <location>
        <begin position="157"/>
        <end position="242"/>
    </location>
</feature>
<dbReference type="PANTHER" id="PTHR14523:SF1">
    <property type="entry name" value="HOMOLOGOUS RECOMBINATION OB-FOLD PROTEIN"/>
    <property type="match status" value="1"/>
</dbReference>
<feature type="compositionally biased region" description="Low complexity" evidence="1">
    <location>
        <begin position="29"/>
        <end position="46"/>
    </location>
</feature>
<reference evidence="4" key="1">
    <citation type="journal article" date="2019" name="Curr. Biol.">
        <title>Genome Sequence of Striga asiatica Provides Insight into the Evolution of Plant Parasitism.</title>
        <authorList>
            <person name="Yoshida S."/>
            <person name="Kim S."/>
            <person name="Wafula E.K."/>
            <person name="Tanskanen J."/>
            <person name="Kim Y.M."/>
            <person name="Honaas L."/>
            <person name="Yang Z."/>
            <person name="Spallek T."/>
            <person name="Conn C.E."/>
            <person name="Ichihashi Y."/>
            <person name="Cheong K."/>
            <person name="Cui S."/>
            <person name="Der J.P."/>
            <person name="Gundlach H."/>
            <person name="Jiao Y."/>
            <person name="Hori C."/>
            <person name="Ishida J.K."/>
            <person name="Kasahara H."/>
            <person name="Kiba T."/>
            <person name="Kim M.S."/>
            <person name="Koo N."/>
            <person name="Laohavisit A."/>
            <person name="Lee Y.H."/>
            <person name="Lumba S."/>
            <person name="McCourt P."/>
            <person name="Mortimer J.C."/>
            <person name="Mutuku J.M."/>
            <person name="Nomura T."/>
            <person name="Sasaki-Sekimoto Y."/>
            <person name="Seto Y."/>
            <person name="Wang Y."/>
            <person name="Wakatake T."/>
            <person name="Sakakibara H."/>
            <person name="Demura T."/>
            <person name="Yamaguchi S."/>
            <person name="Yoneyama K."/>
            <person name="Manabe R.I."/>
            <person name="Nelson D.C."/>
            <person name="Schulman A.H."/>
            <person name="Timko M.P."/>
            <person name="dePamphilis C.W."/>
            <person name="Choi D."/>
            <person name="Shirasu K."/>
        </authorList>
    </citation>
    <scope>NUCLEOTIDE SEQUENCE [LARGE SCALE GENOMIC DNA]</scope>
    <source>
        <strain evidence="4">cv. UVA1</strain>
    </source>
</reference>
<dbReference type="OrthoDB" id="550780at2759"/>
<dbReference type="Pfam" id="PF15072">
    <property type="entry name" value="HROB"/>
    <property type="match status" value="1"/>
</dbReference>
<dbReference type="PANTHER" id="PTHR14523">
    <property type="entry name" value="UNCHARACTERIZED PROTEIN C17ORF53 HOMOLOG"/>
    <property type="match status" value="1"/>
</dbReference>
<comment type="caution">
    <text evidence="3">The sequence shown here is derived from an EMBL/GenBank/DDBJ whole genome shotgun (WGS) entry which is preliminary data.</text>
</comment>
<proteinExistence type="predicted"/>
<organism evidence="3 4">
    <name type="scientific">Striga asiatica</name>
    <name type="common">Asiatic witchweed</name>
    <name type="synonym">Buchnera asiatica</name>
    <dbReference type="NCBI Taxonomy" id="4170"/>
    <lineage>
        <taxon>Eukaryota</taxon>
        <taxon>Viridiplantae</taxon>
        <taxon>Streptophyta</taxon>
        <taxon>Embryophyta</taxon>
        <taxon>Tracheophyta</taxon>
        <taxon>Spermatophyta</taxon>
        <taxon>Magnoliopsida</taxon>
        <taxon>eudicotyledons</taxon>
        <taxon>Gunneridae</taxon>
        <taxon>Pentapetalae</taxon>
        <taxon>asterids</taxon>
        <taxon>lamiids</taxon>
        <taxon>Lamiales</taxon>
        <taxon>Orobanchaceae</taxon>
        <taxon>Buchnereae</taxon>
        <taxon>Striga</taxon>
    </lineage>
</organism>
<dbReference type="EMBL" id="BKCP01006737">
    <property type="protein sequence ID" value="GER43746.1"/>
    <property type="molecule type" value="Genomic_DNA"/>
</dbReference>
<keyword evidence="4" id="KW-1185">Reference proteome</keyword>
<protein>
    <submittedName>
        <fullName evidence="3">3-ketoacyl-CoA thiolase</fullName>
    </submittedName>
</protein>
<accession>A0A5A7QFP4</accession>
<dbReference type="Proteomes" id="UP000325081">
    <property type="component" value="Unassembled WGS sequence"/>
</dbReference>
<sequence>MEVPPCEALDLDDSDLPSLIRPCKRRRPSSSPASKPLSLPSSAQSPEQPPPCAARRRTIPGPAGAVQAAILSRDMDRENRNVSNPNRDSGENFNGGGRCDGVIPTQDYIRRAMEDTSDFDDDFNSHPWISALKFLGAKDGVVKSKAISAIKKCLNGEKVDKVVAVIKSCAPNGLGGLVVSLKDPTGTVGASIHHKVLSGSEFGKKLTIGSVLILQKVAVFAPARSAHYLNITLGNLVQVFCQDGASTSKLYDSANPIQYADPDDGIDASPEHCGKVKTQHLQNSENLQNRSVTETQNLLRKSVQFTQRAPNNISRSQKELISLSPEDALDEIQEDGHRNSIAGNCQEFVKGDNLSDFVTNNMNNESVARNGDQEIQGISTAQTQSQLLKTKASLPEWTDEQLDELFAGDDDEF</sequence>
<evidence type="ECO:0000256" key="1">
    <source>
        <dbReference type="SAM" id="MobiDB-lite"/>
    </source>
</evidence>
<gene>
    <name evidence="3" type="ORF">STAS_20619</name>
</gene>
<evidence type="ECO:0000313" key="4">
    <source>
        <dbReference type="Proteomes" id="UP000325081"/>
    </source>
</evidence>
<name>A0A5A7QFP4_STRAF</name>
<dbReference type="AlphaFoldDB" id="A0A5A7QFP4"/>
<evidence type="ECO:0000259" key="2">
    <source>
        <dbReference type="Pfam" id="PF15072"/>
    </source>
</evidence>
<dbReference type="InterPro" id="IPR058570">
    <property type="entry name" value="HROB_OB"/>
</dbReference>